<comment type="caution">
    <text evidence="1">The sequence shown here is derived from an EMBL/GenBank/DDBJ whole genome shotgun (WGS) entry which is preliminary data.</text>
</comment>
<dbReference type="EMBL" id="CM046396">
    <property type="protein sequence ID" value="KAI8540024.1"/>
    <property type="molecule type" value="Genomic_DNA"/>
</dbReference>
<organism evidence="1 2">
    <name type="scientific">Rhododendron molle</name>
    <name type="common">Chinese azalea</name>
    <name type="synonym">Azalea mollis</name>
    <dbReference type="NCBI Taxonomy" id="49168"/>
    <lineage>
        <taxon>Eukaryota</taxon>
        <taxon>Viridiplantae</taxon>
        <taxon>Streptophyta</taxon>
        <taxon>Embryophyta</taxon>
        <taxon>Tracheophyta</taxon>
        <taxon>Spermatophyta</taxon>
        <taxon>Magnoliopsida</taxon>
        <taxon>eudicotyledons</taxon>
        <taxon>Gunneridae</taxon>
        <taxon>Pentapetalae</taxon>
        <taxon>asterids</taxon>
        <taxon>Ericales</taxon>
        <taxon>Ericaceae</taxon>
        <taxon>Ericoideae</taxon>
        <taxon>Rhodoreae</taxon>
        <taxon>Rhododendron</taxon>
    </lineage>
</organism>
<protein>
    <submittedName>
        <fullName evidence="1">Uncharacterized protein</fullName>
    </submittedName>
</protein>
<name>A0ACC0MHH8_RHOML</name>
<reference evidence="1" key="1">
    <citation type="submission" date="2022-02" db="EMBL/GenBank/DDBJ databases">
        <title>Plant Genome Project.</title>
        <authorList>
            <person name="Zhang R.-G."/>
        </authorList>
    </citation>
    <scope>NUCLEOTIDE SEQUENCE</scope>
    <source>
        <strain evidence="1">AT1</strain>
    </source>
</reference>
<proteinExistence type="predicted"/>
<evidence type="ECO:0000313" key="2">
    <source>
        <dbReference type="Proteomes" id="UP001062846"/>
    </source>
</evidence>
<accession>A0ACC0MHH8</accession>
<evidence type="ECO:0000313" key="1">
    <source>
        <dbReference type="EMBL" id="KAI8540024.1"/>
    </source>
</evidence>
<dbReference type="Proteomes" id="UP001062846">
    <property type="component" value="Chromosome 9"/>
</dbReference>
<sequence length="90" mass="9368">MGMAAKARKEETLVVLKAILGIPNPSATDCEKCQPASVIKQAIGPSASNPPKASRNGATQLELSSVRREMTSSVEASAGESPSEMGRKVK</sequence>
<keyword evidence="2" id="KW-1185">Reference proteome</keyword>
<gene>
    <name evidence="1" type="ORF">RHMOL_Rhmol09G0229000</name>
</gene>